<name>J3P018_GAET3</name>
<proteinExistence type="predicted"/>
<reference evidence="1" key="2">
    <citation type="submission" date="2010-07" db="EMBL/GenBank/DDBJ databases">
        <authorList>
            <consortium name="The Broad Institute Genome Sequencing Platform"/>
            <consortium name="Broad Institute Genome Sequencing Center for Infectious Disease"/>
            <person name="Ma L.-J."/>
            <person name="Dead R."/>
            <person name="Young S."/>
            <person name="Zeng Q."/>
            <person name="Koehrsen M."/>
            <person name="Alvarado L."/>
            <person name="Berlin A."/>
            <person name="Chapman S.B."/>
            <person name="Chen Z."/>
            <person name="Freedman E."/>
            <person name="Gellesch M."/>
            <person name="Goldberg J."/>
            <person name="Griggs A."/>
            <person name="Gujja S."/>
            <person name="Heilman E.R."/>
            <person name="Heiman D."/>
            <person name="Hepburn T."/>
            <person name="Howarth C."/>
            <person name="Jen D."/>
            <person name="Larson L."/>
            <person name="Mehta T."/>
            <person name="Neiman D."/>
            <person name="Pearson M."/>
            <person name="Roberts A."/>
            <person name="Saif S."/>
            <person name="Shea T."/>
            <person name="Shenoy N."/>
            <person name="Sisk P."/>
            <person name="Stolte C."/>
            <person name="Sykes S."/>
            <person name="Walk T."/>
            <person name="White J."/>
            <person name="Yandava C."/>
            <person name="Haas B."/>
            <person name="Nusbaum C."/>
            <person name="Birren B."/>
        </authorList>
    </citation>
    <scope>NUCLEOTIDE SEQUENCE</scope>
    <source>
        <strain evidence="1">R3-111a-1</strain>
    </source>
</reference>
<reference evidence="2" key="5">
    <citation type="submission" date="2018-04" db="UniProtKB">
        <authorList>
            <consortium name="EnsemblFungi"/>
        </authorList>
    </citation>
    <scope>IDENTIFICATION</scope>
    <source>
        <strain evidence="2">R3-111a-1</strain>
    </source>
</reference>
<protein>
    <submittedName>
        <fullName evidence="1 2">Uncharacterized protein</fullName>
    </submittedName>
</protein>
<dbReference type="EMBL" id="GL385397">
    <property type="protein sequence ID" value="EJT76951.1"/>
    <property type="molecule type" value="Genomic_DNA"/>
</dbReference>
<dbReference type="EnsemblFungi" id="EJT76951">
    <property type="protein sequence ID" value="EJT76951"/>
    <property type="gene ID" value="GGTG_06865"/>
</dbReference>
<dbReference type="Proteomes" id="UP000006039">
    <property type="component" value="Unassembled WGS sequence"/>
</dbReference>
<reference evidence="2" key="4">
    <citation type="journal article" date="2015" name="G3 (Bethesda)">
        <title>Genome sequences of three phytopathogenic species of the Magnaporthaceae family of fungi.</title>
        <authorList>
            <person name="Okagaki L.H."/>
            <person name="Nunes C.C."/>
            <person name="Sailsbery J."/>
            <person name="Clay B."/>
            <person name="Brown D."/>
            <person name="John T."/>
            <person name="Oh Y."/>
            <person name="Young N."/>
            <person name="Fitzgerald M."/>
            <person name="Haas B.J."/>
            <person name="Zeng Q."/>
            <person name="Young S."/>
            <person name="Adiconis X."/>
            <person name="Fan L."/>
            <person name="Levin J.Z."/>
            <person name="Mitchell T.K."/>
            <person name="Okubara P.A."/>
            <person name="Farman M.L."/>
            <person name="Kohn L.M."/>
            <person name="Birren B."/>
            <person name="Ma L.-J."/>
            <person name="Dean R.A."/>
        </authorList>
    </citation>
    <scope>NUCLEOTIDE SEQUENCE</scope>
    <source>
        <strain evidence="2">R3-111a-1</strain>
    </source>
</reference>
<accession>J3P018</accession>
<dbReference type="RefSeq" id="XP_009222951.1">
    <property type="nucleotide sequence ID" value="XM_009224687.1"/>
</dbReference>
<dbReference type="HOGENOM" id="CLU_2589889_0_0_1"/>
<evidence type="ECO:0000313" key="3">
    <source>
        <dbReference type="Proteomes" id="UP000006039"/>
    </source>
</evidence>
<sequence length="80" mass="8889">MQRAKERAGQAIIGSGQWERALWANEWACDMKRAPHCTATSLIGRTPSTRALQGAARARRAEDGRWFQGQCAKPHRGTVL</sequence>
<dbReference type="GeneID" id="20347323"/>
<reference evidence="3" key="1">
    <citation type="submission" date="2010-07" db="EMBL/GenBank/DDBJ databases">
        <title>The genome sequence of Gaeumannomyces graminis var. tritici strain R3-111a-1.</title>
        <authorList>
            <consortium name="The Broad Institute Genome Sequencing Platform"/>
            <person name="Ma L.-J."/>
            <person name="Dead R."/>
            <person name="Young S."/>
            <person name="Zeng Q."/>
            <person name="Koehrsen M."/>
            <person name="Alvarado L."/>
            <person name="Berlin A."/>
            <person name="Chapman S.B."/>
            <person name="Chen Z."/>
            <person name="Freedman E."/>
            <person name="Gellesch M."/>
            <person name="Goldberg J."/>
            <person name="Griggs A."/>
            <person name="Gujja S."/>
            <person name="Heilman E.R."/>
            <person name="Heiman D."/>
            <person name="Hepburn T."/>
            <person name="Howarth C."/>
            <person name="Jen D."/>
            <person name="Larson L."/>
            <person name="Mehta T."/>
            <person name="Neiman D."/>
            <person name="Pearson M."/>
            <person name="Roberts A."/>
            <person name="Saif S."/>
            <person name="Shea T."/>
            <person name="Shenoy N."/>
            <person name="Sisk P."/>
            <person name="Stolte C."/>
            <person name="Sykes S."/>
            <person name="Walk T."/>
            <person name="White J."/>
            <person name="Yandava C."/>
            <person name="Haas B."/>
            <person name="Nusbaum C."/>
            <person name="Birren B."/>
        </authorList>
    </citation>
    <scope>NUCLEOTIDE SEQUENCE [LARGE SCALE GENOMIC DNA]</scope>
    <source>
        <strain evidence="3">R3-111a-1</strain>
    </source>
</reference>
<keyword evidence="3" id="KW-1185">Reference proteome</keyword>
<reference evidence="1" key="3">
    <citation type="submission" date="2010-09" db="EMBL/GenBank/DDBJ databases">
        <title>Annotation of Gaeumannomyces graminis var. tritici R3-111a-1.</title>
        <authorList>
            <consortium name="The Broad Institute Genome Sequencing Platform"/>
            <person name="Ma L.-J."/>
            <person name="Dead R."/>
            <person name="Young S.K."/>
            <person name="Zeng Q."/>
            <person name="Gargeya S."/>
            <person name="Fitzgerald M."/>
            <person name="Haas B."/>
            <person name="Abouelleil A."/>
            <person name="Alvarado L."/>
            <person name="Arachchi H.M."/>
            <person name="Berlin A."/>
            <person name="Brown A."/>
            <person name="Chapman S.B."/>
            <person name="Chen Z."/>
            <person name="Dunbar C."/>
            <person name="Freedman E."/>
            <person name="Gearin G."/>
            <person name="Gellesch M."/>
            <person name="Goldberg J."/>
            <person name="Griggs A."/>
            <person name="Gujja S."/>
            <person name="Heiman D."/>
            <person name="Howarth C."/>
            <person name="Larson L."/>
            <person name="Lui A."/>
            <person name="MacDonald P.J.P."/>
            <person name="Mehta T."/>
            <person name="Montmayeur A."/>
            <person name="Murphy C."/>
            <person name="Neiman D."/>
            <person name="Pearson M."/>
            <person name="Priest M."/>
            <person name="Roberts A."/>
            <person name="Saif S."/>
            <person name="Shea T."/>
            <person name="Shenoy N."/>
            <person name="Sisk P."/>
            <person name="Stolte C."/>
            <person name="Sykes S."/>
            <person name="Yandava C."/>
            <person name="Wortman J."/>
            <person name="Nusbaum C."/>
            <person name="Birren B."/>
        </authorList>
    </citation>
    <scope>NUCLEOTIDE SEQUENCE</scope>
    <source>
        <strain evidence="1">R3-111a-1</strain>
    </source>
</reference>
<evidence type="ECO:0000313" key="1">
    <source>
        <dbReference type="EMBL" id="EJT76951.1"/>
    </source>
</evidence>
<organism evidence="1">
    <name type="scientific">Gaeumannomyces tritici (strain R3-111a-1)</name>
    <name type="common">Wheat and barley take-all root rot fungus</name>
    <name type="synonym">Gaeumannomyces graminis var. tritici</name>
    <dbReference type="NCBI Taxonomy" id="644352"/>
    <lineage>
        <taxon>Eukaryota</taxon>
        <taxon>Fungi</taxon>
        <taxon>Dikarya</taxon>
        <taxon>Ascomycota</taxon>
        <taxon>Pezizomycotina</taxon>
        <taxon>Sordariomycetes</taxon>
        <taxon>Sordariomycetidae</taxon>
        <taxon>Magnaporthales</taxon>
        <taxon>Magnaporthaceae</taxon>
        <taxon>Gaeumannomyces</taxon>
    </lineage>
</organism>
<dbReference type="AlphaFoldDB" id="J3P018"/>
<dbReference type="VEuPathDB" id="FungiDB:GGTG_06865"/>
<evidence type="ECO:0000313" key="2">
    <source>
        <dbReference type="EnsemblFungi" id="EJT76951"/>
    </source>
</evidence>
<gene>
    <name evidence="2" type="primary">20347323</name>
    <name evidence="1" type="ORF">GGTG_06865</name>
</gene>